<feature type="chain" id="PRO_5016312728" description="Chaplin domain-containing protein" evidence="2">
    <location>
        <begin position="23"/>
        <end position="216"/>
    </location>
</feature>
<keyword evidence="4" id="KW-1185">Reference proteome</keyword>
<evidence type="ECO:0008006" key="5">
    <source>
        <dbReference type="Google" id="ProtNLM"/>
    </source>
</evidence>
<dbReference type="EMBL" id="KZ819677">
    <property type="protein sequence ID" value="PWN25147.1"/>
    <property type="molecule type" value="Genomic_DNA"/>
</dbReference>
<organism evidence="3 4">
    <name type="scientific">Jaminaea rosea</name>
    <dbReference type="NCBI Taxonomy" id="1569628"/>
    <lineage>
        <taxon>Eukaryota</taxon>
        <taxon>Fungi</taxon>
        <taxon>Dikarya</taxon>
        <taxon>Basidiomycota</taxon>
        <taxon>Ustilaginomycotina</taxon>
        <taxon>Exobasidiomycetes</taxon>
        <taxon>Microstromatales</taxon>
        <taxon>Microstromatales incertae sedis</taxon>
        <taxon>Jaminaea</taxon>
    </lineage>
</organism>
<feature type="compositionally biased region" description="Low complexity" evidence="1">
    <location>
        <begin position="111"/>
        <end position="131"/>
    </location>
</feature>
<dbReference type="RefSeq" id="XP_025359759.1">
    <property type="nucleotide sequence ID" value="XM_025509397.1"/>
</dbReference>
<evidence type="ECO:0000313" key="4">
    <source>
        <dbReference type="Proteomes" id="UP000245884"/>
    </source>
</evidence>
<sequence length="216" mass="20755">MKTHSATLLFLLMLGAAMCAAAAESGLERRIDPPTPAPGIGDAGGVACVRLTRACAHSSACADLVLLPPPLHHSPHVTGLPGAVSSGQPDSDTESGNEKTGASSKTGGHRSSASPTTSAGSTSSTGSGNTTDPLGSIISQGASVAGVIGTAVGNVAGNVSTFVGGLPTYTSGTPSPTATNSNGSNAAGHLLAGPQLAATASAFSVCILAGLVTTLL</sequence>
<evidence type="ECO:0000256" key="1">
    <source>
        <dbReference type="SAM" id="MobiDB-lite"/>
    </source>
</evidence>
<keyword evidence="2" id="KW-0732">Signal</keyword>
<evidence type="ECO:0000313" key="3">
    <source>
        <dbReference type="EMBL" id="PWN25147.1"/>
    </source>
</evidence>
<dbReference type="GeneID" id="37031220"/>
<name>A0A316UIJ1_9BASI</name>
<reference evidence="3 4" key="1">
    <citation type="journal article" date="2018" name="Mol. Biol. Evol.">
        <title>Broad Genomic Sampling Reveals a Smut Pathogenic Ancestry of the Fungal Clade Ustilaginomycotina.</title>
        <authorList>
            <person name="Kijpornyongpan T."/>
            <person name="Mondo S.J."/>
            <person name="Barry K."/>
            <person name="Sandor L."/>
            <person name="Lee J."/>
            <person name="Lipzen A."/>
            <person name="Pangilinan J."/>
            <person name="LaButti K."/>
            <person name="Hainaut M."/>
            <person name="Henrissat B."/>
            <person name="Grigoriev I.V."/>
            <person name="Spatafora J.W."/>
            <person name="Aime M.C."/>
        </authorList>
    </citation>
    <scope>NUCLEOTIDE SEQUENCE [LARGE SCALE GENOMIC DNA]</scope>
    <source>
        <strain evidence="3 4">MCA 5214</strain>
    </source>
</reference>
<proteinExistence type="predicted"/>
<feature type="region of interest" description="Disordered" evidence="1">
    <location>
        <begin position="76"/>
        <end position="134"/>
    </location>
</feature>
<evidence type="ECO:0000256" key="2">
    <source>
        <dbReference type="SAM" id="SignalP"/>
    </source>
</evidence>
<gene>
    <name evidence="3" type="ORF">BDZ90DRAFT_281744</name>
</gene>
<dbReference type="AlphaFoldDB" id="A0A316UIJ1"/>
<feature type="signal peptide" evidence="2">
    <location>
        <begin position="1"/>
        <end position="22"/>
    </location>
</feature>
<protein>
    <recommendedName>
        <fullName evidence="5">Chaplin domain-containing protein</fullName>
    </recommendedName>
</protein>
<accession>A0A316UIJ1</accession>
<dbReference type="Proteomes" id="UP000245884">
    <property type="component" value="Unassembled WGS sequence"/>
</dbReference>